<keyword evidence="7 9" id="KW-0472">Membrane</keyword>
<dbReference type="Pfam" id="PF00795">
    <property type="entry name" value="CN_hydrolase"/>
    <property type="match status" value="1"/>
</dbReference>
<evidence type="ECO:0000256" key="5">
    <source>
        <dbReference type="ARBA" id="ARBA00022692"/>
    </source>
</evidence>
<dbReference type="InterPro" id="IPR004563">
    <property type="entry name" value="Apolipo_AcylTrfase"/>
</dbReference>
<comment type="similarity">
    <text evidence="2 9">Belongs to the CN hydrolase family. Apolipoprotein N-acyltransferase subfamily.</text>
</comment>
<name>A0ABW4ZBA2_9BACT</name>
<keyword evidence="12" id="KW-1185">Reference proteome</keyword>
<dbReference type="InterPro" id="IPR045378">
    <property type="entry name" value="LNT_N"/>
</dbReference>
<feature type="transmembrane region" description="Helical" evidence="9">
    <location>
        <begin position="197"/>
        <end position="218"/>
    </location>
</feature>
<dbReference type="PROSITE" id="PS50263">
    <property type="entry name" value="CN_HYDROLASE"/>
    <property type="match status" value="1"/>
</dbReference>
<feature type="transmembrane region" description="Helical" evidence="9">
    <location>
        <begin position="85"/>
        <end position="109"/>
    </location>
</feature>
<protein>
    <recommendedName>
        <fullName evidence="9">Apolipoprotein N-acyltransferase</fullName>
        <shortName evidence="9">ALP N-acyltransferase</shortName>
        <ecNumber evidence="9">2.3.1.269</ecNumber>
    </recommendedName>
</protein>
<proteinExistence type="inferred from homology"/>
<evidence type="ECO:0000313" key="12">
    <source>
        <dbReference type="Proteomes" id="UP001597389"/>
    </source>
</evidence>
<dbReference type="EMBL" id="JBHUJB010000035">
    <property type="protein sequence ID" value="MFD2158902.1"/>
    <property type="molecule type" value="Genomic_DNA"/>
</dbReference>
<feature type="transmembrane region" description="Helical" evidence="9">
    <location>
        <begin position="145"/>
        <end position="165"/>
    </location>
</feature>
<dbReference type="GO" id="GO:0016746">
    <property type="term" value="F:acyltransferase activity"/>
    <property type="evidence" value="ECO:0007669"/>
    <property type="project" value="UniProtKB-KW"/>
</dbReference>
<evidence type="ECO:0000313" key="11">
    <source>
        <dbReference type="EMBL" id="MFD2158902.1"/>
    </source>
</evidence>
<keyword evidence="3 9" id="KW-1003">Cell membrane</keyword>
<keyword evidence="8 9" id="KW-0012">Acyltransferase</keyword>
<keyword evidence="4 9" id="KW-0808">Transferase</keyword>
<feature type="transmembrane region" description="Helical" evidence="9">
    <location>
        <begin position="26"/>
        <end position="42"/>
    </location>
</feature>
<comment type="subcellular location">
    <subcellularLocation>
        <location evidence="1 9">Cell membrane</location>
        <topology evidence="1 9">Multi-pass membrane protein</topology>
    </subcellularLocation>
</comment>
<sequence>MCYLASVLSGVFLAMCFPGFEYAPGMVWVWAVPLMAALWIGGGETKRKRYGFGVGMVAGLSFWLINLKWLQSMGDLPTVPVAGAFFGWLMLSAYVAVYFGLWGMLLASVGNPWRARRERVKSAIEMKMAEKEGEKKRGRKRVSGVGASLRVVVYATLHASSWVVLEWLRGWLMTGFGWNGVGVAFHEVPVMMQVADIVGVTGLSFLPIFLCSVVLQTGKRFIDELRAGKFQAHFEIAVTVGMIAVVFAYGVNRMSYYANQEARAVNVLLVQENIEQRMKWDEAQEVEHYQGYAEATERALVDLEVENERKMREALEAQSGEVISIEYPDFVIFPESAFTQPLVYVKGMEGCILLPLTDDLLRNYVLDGESYQVIFGSNMLEGVETETGFAFHPEGGESYNALAIVGSDLLEQEEYPTAAVQARGKSHLVPFGEYIPDIPFLATIMEWSSGSSYAFNFSASQSREPMYVEVKGESLGVIPSVCFEDTVGRLVRQFVRSESQMIVNITNDGWFGTSEAALQHIANSKFRSVELRRPMARAANTGVSGIVDVMGTMRGEGGEDNVIGSLENPFVKGTLYAKVKIPEQPAMTVYAQLGDWFVVLCFLLAVAMGVVAPRLRCGSERG</sequence>
<comment type="pathway">
    <text evidence="9">Protein modification; lipoprotein biosynthesis (N-acyl transfer).</text>
</comment>
<gene>
    <name evidence="9 11" type="primary">lnt</name>
    <name evidence="11" type="ORF">ACFSW8_08340</name>
</gene>
<comment type="caution">
    <text evidence="11">The sequence shown here is derived from an EMBL/GenBank/DDBJ whole genome shotgun (WGS) entry which is preliminary data.</text>
</comment>
<dbReference type="PANTHER" id="PTHR38686:SF1">
    <property type="entry name" value="APOLIPOPROTEIN N-ACYLTRANSFERASE"/>
    <property type="match status" value="1"/>
</dbReference>
<evidence type="ECO:0000256" key="4">
    <source>
        <dbReference type="ARBA" id="ARBA00022679"/>
    </source>
</evidence>
<dbReference type="PANTHER" id="PTHR38686">
    <property type="entry name" value="APOLIPOPROTEIN N-ACYLTRANSFERASE"/>
    <property type="match status" value="1"/>
</dbReference>
<dbReference type="CDD" id="cd07571">
    <property type="entry name" value="ALP_N-acyl_transferase"/>
    <property type="match status" value="1"/>
</dbReference>
<evidence type="ECO:0000256" key="2">
    <source>
        <dbReference type="ARBA" id="ARBA00010065"/>
    </source>
</evidence>
<feature type="transmembrane region" description="Helical" evidence="9">
    <location>
        <begin position="230"/>
        <end position="251"/>
    </location>
</feature>
<dbReference type="Proteomes" id="UP001597389">
    <property type="component" value="Unassembled WGS sequence"/>
</dbReference>
<dbReference type="InterPro" id="IPR003010">
    <property type="entry name" value="C-N_Hydrolase"/>
</dbReference>
<dbReference type="Gene3D" id="3.60.110.10">
    <property type="entry name" value="Carbon-nitrogen hydrolase"/>
    <property type="match status" value="1"/>
</dbReference>
<keyword evidence="5 9" id="KW-0812">Transmembrane</keyword>
<keyword evidence="6 9" id="KW-1133">Transmembrane helix</keyword>
<evidence type="ECO:0000256" key="1">
    <source>
        <dbReference type="ARBA" id="ARBA00004651"/>
    </source>
</evidence>
<feature type="domain" description="CN hydrolase" evidence="10">
    <location>
        <begin position="270"/>
        <end position="581"/>
    </location>
</feature>
<organism evidence="11 12">
    <name type="scientific">Rubritalea tangerina</name>
    <dbReference type="NCBI Taxonomy" id="430798"/>
    <lineage>
        <taxon>Bacteria</taxon>
        <taxon>Pseudomonadati</taxon>
        <taxon>Verrucomicrobiota</taxon>
        <taxon>Verrucomicrobiia</taxon>
        <taxon>Verrucomicrobiales</taxon>
        <taxon>Rubritaleaceae</taxon>
        <taxon>Rubritalea</taxon>
    </lineage>
</organism>
<dbReference type="Pfam" id="PF20154">
    <property type="entry name" value="LNT_N"/>
    <property type="match status" value="1"/>
</dbReference>
<feature type="transmembrane region" description="Helical" evidence="9">
    <location>
        <begin position="49"/>
        <end position="65"/>
    </location>
</feature>
<accession>A0ABW4ZBA2</accession>
<evidence type="ECO:0000256" key="8">
    <source>
        <dbReference type="ARBA" id="ARBA00023315"/>
    </source>
</evidence>
<evidence type="ECO:0000256" key="9">
    <source>
        <dbReference type="HAMAP-Rule" id="MF_01148"/>
    </source>
</evidence>
<evidence type="ECO:0000256" key="6">
    <source>
        <dbReference type="ARBA" id="ARBA00022989"/>
    </source>
</evidence>
<dbReference type="EC" id="2.3.1.269" evidence="9"/>
<dbReference type="InterPro" id="IPR036526">
    <property type="entry name" value="C-N_Hydrolase_sf"/>
</dbReference>
<dbReference type="RefSeq" id="WP_377177944.1">
    <property type="nucleotide sequence ID" value="NZ_JBHUJB010000035.1"/>
</dbReference>
<reference evidence="12" key="1">
    <citation type="journal article" date="2019" name="Int. J. Syst. Evol. Microbiol.">
        <title>The Global Catalogue of Microorganisms (GCM) 10K type strain sequencing project: providing services to taxonomists for standard genome sequencing and annotation.</title>
        <authorList>
            <consortium name="The Broad Institute Genomics Platform"/>
            <consortium name="The Broad Institute Genome Sequencing Center for Infectious Disease"/>
            <person name="Wu L."/>
            <person name="Ma J."/>
        </authorList>
    </citation>
    <scope>NUCLEOTIDE SEQUENCE [LARGE SCALE GENOMIC DNA]</scope>
    <source>
        <strain evidence="12">CCUG 57942</strain>
    </source>
</reference>
<evidence type="ECO:0000256" key="3">
    <source>
        <dbReference type="ARBA" id="ARBA00022475"/>
    </source>
</evidence>
<comment type="catalytic activity">
    <reaction evidence="9">
        <text>N-terminal S-1,2-diacyl-sn-glyceryl-L-cysteinyl-[lipoprotein] + a glycerophospholipid = N-acyl-S-1,2-diacyl-sn-glyceryl-L-cysteinyl-[lipoprotein] + a 2-acyl-sn-glycero-3-phospholipid + H(+)</text>
        <dbReference type="Rhea" id="RHEA:48228"/>
        <dbReference type="Rhea" id="RHEA-COMP:14681"/>
        <dbReference type="Rhea" id="RHEA-COMP:14684"/>
        <dbReference type="ChEBI" id="CHEBI:15378"/>
        <dbReference type="ChEBI" id="CHEBI:136912"/>
        <dbReference type="ChEBI" id="CHEBI:140656"/>
        <dbReference type="ChEBI" id="CHEBI:140657"/>
        <dbReference type="ChEBI" id="CHEBI:140660"/>
        <dbReference type="EC" id="2.3.1.269"/>
    </reaction>
</comment>
<dbReference type="SUPFAM" id="SSF56317">
    <property type="entry name" value="Carbon-nitrogen hydrolase"/>
    <property type="match status" value="1"/>
</dbReference>
<feature type="transmembrane region" description="Helical" evidence="9">
    <location>
        <begin position="596"/>
        <end position="615"/>
    </location>
</feature>
<evidence type="ECO:0000259" key="10">
    <source>
        <dbReference type="PROSITE" id="PS50263"/>
    </source>
</evidence>
<dbReference type="NCBIfam" id="TIGR00546">
    <property type="entry name" value="lnt"/>
    <property type="match status" value="1"/>
</dbReference>
<comment type="function">
    <text evidence="9">Catalyzes the phospholipid dependent N-acylation of the N-terminal cysteine of apolipoprotein, the last step in lipoprotein maturation.</text>
</comment>
<evidence type="ECO:0000256" key="7">
    <source>
        <dbReference type="ARBA" id="ARBA00023136"/>
    </source>
</evidence>
<dbReference type="HAMAP" id="MF_01148">
    <property type="entry name" value="Lnt"/>
    <property type="match status" value="1"/>
</dbReference>